<evidence type="ECO:0000313" key="1">
    <source>
        <dbReference type="EMBL" id="WAM33603.1"/>
    </source>
</evidence>
<protein>
    <recommendedName>
        <fullName evidence="3">Flavin reductase like domain-containing protein</fullName>
    </recommendedName>
</protein>
<evidence type="ECO:0000313" key="2">
    <source>
        <dbReference type="Proteomes" id="UP001164909"/>
    </source>
</evidence>
<dbReference type="EMBL" id="CP113865">
    <property type="protein sequence ID" value="WAM33603.1"/>
    <property type="molecule type" value="Genomic_DNA"/>
</dbReference>
<gene>
    <name evidence="1" type="ORF">OTK00_002115</name>
</gene>
<accession>A0ABY7BL82</accession>
<dbReference type="InterPro" id="IPR012349">
    <property type="entry name" value="Split_barrel_FMN-bd"/>
</dbReference>
<keyword evidence="2" id="KW-1185">Reference proteome</keyword>
<proteinExistence type="predicted"/>
<organism evidence="1 2">
    <name type="scientific">Caldicellulosiruptor morganii</name>
    <dbReference type="NCBI Taxonomy" id="1387555"/>
    <lineage>
        <taxon>Bacteria</taxon>
        <taxon>Bacillati</taxon>
        <taxon>Bacillota</taxon>
        <taxon>Bacillota incertae sedis</taxon>
        <taxon>Caldicellulosiruptorales</taxon>
        <taxon>Caldicellulosiruptoraceae</taxon>
        <taxon>Caldicellulosiruptor</taxon>
    </lineage>
</organism>
<dbReference type="Gene3D" id="2.30.110.10">
    <property type="entry name" value="Electron Transport, Fmn-binding Protein, Chain A"/>
    <property type="match status" value="1"/>
</dbReference>
<sequence length="75" mass="8600">MAHKIVRIEDLNINPFTLIGKEWMLITAGNIGSFNTMTASWGGLGYIWERPVAFCVIRPQRFTRKFVEESQLPTT</sequence>
<reference evidence="1" key="1">
    <citation type="submission" date="2022-12" db="EMBL/GenBank/DDBJ databases">
        <authorList>
            <person name="Bing R.G."/>
            <person name="Willard D.J."/>
            <person name="Manesh M.J.H."/>
            <person name="Laemthong T."/>
            <person name="Crosby J.R."/>
            <person name="Kelly R.M."/>
        </authorList>
    </citation>
    <scope>NUCLEOTIDE SEQUENCE</scope>
    <source>
        <strain evidence="1">DSM 8990</strain>
    </source>
</reference>
<name>A0ABY7BL82_9FIRM</name>
<dbReference type="Proteomes" id="UP001164909">
    <property type="component" value="Chromosome"/>
</dbReference>
<evidence type="ECO:0008006" key="3">
    <source>
        <dbReference type="Google" id="ProtNLM"/>
    </source>
</evidence>